<evidence type="ECO:0000256" key="4">
    <source>
        <dbReference type="ARBA" id="ARBA00023040"/>
    </source>
</evidence>
<organism evidence="10 11">
    <name type="scientific">Adineta ricciae</name>
    <name type="common">Rotifer</name>
    <dbReference type="NCBI Taxonomy" id="249248"/>
    <lineage>
        <taxon>Eukaryota</taxon>
        <taxon>Metazoa</taxon>
        <taxon>Spiralia</taxon>
        <taxon>Gnathifera</taxon>
        <taxon>Rotifera</taxon>
        <taxon>Eurotatoria</taxon>
        <taxon>Bdelloidea</taxon>
        <taxon>Adinetida</taxon>
        <taxon>Adinetidae</taxon>
        <taxon>Adineta</taxon>
    </lineage>
</organism>
<comment type="caution">
    <text evidence="10">The sequence shown here is derived from an EMBL/GenBank/DDBJ whole genome shotgun (WGS) entry which is preliminary data.</text>
</comment>
<dbReference type="Gene3D" id="1.20.1070.10">
    <property type="entry name" value="Rhodopsin 7-helix transmembrane proteins"/>
    <property type="match status" value="1"/>
</dbReference>
<keyword evidence="3 8" id="KW-1133">Transmembrane helix</keyword>
<dbReference type="AlphaFoldDB" id="A0A816GMJ6"/>
<keyword evidence="11" id="KW-1185">Reference proteome</keyword>
<gene>
    <name evidence="10" type="ORF">XAT740_LOCUS59606</name>
</gene>
<evidence type="ECO:0000256" key="3">
    <source>
        <dbReference type="ARBA" id="ARBA00022989"/>
    </source>
</evidence>
<sequence>MSSASTNGEILRLQAIGQIFDGYVVLVLIIIGTIGNLLNIIIFLRNKTLRQMSNCVFMLMFFISNLTSLWASRFQRSMLAITGIDLLVGSIFYCKVRWLFGRWSFNMAFTCICLSSIDRFLNTSRNERYRRLITFKRATIITTIISIAYIIIFMPDAIYYSGYKCTASSSDRAIYQQFIVYFNLTMTNSIPQLTLGLFCILTWYNLWSTRREQHNQLHQKVNRMMLVECTVIFLSSLPNFIYNLYAQITQSWMKSNLQIAQENLWKTVSIVPSFILNIGTFYIYFMMSSAYRRNMKVAFSCNKKSNQVTSHGTNLPSTKVTRQIAIKVISRQ</sequence>
<keyword evidence="5 8" id="KW-0472">Membrane</keyword>
<dbReference type="PANTHER" id="PTHR45695:SF15">
    <property type="entry name" value="OPSIN RH2"/>
    <property type="match status" value="1"/>
</dbReference>
<dbReference type="Proteomes" id="UP000663828">
    <property type="component" value="Unassembled WGS sequence"/>
</dbReference>
<reference evidence="10" key="1">
    <citation type="submission" date="2021-02" db="EMBL/GenBank/DDBJ databases">
        <authorList>
            <person name="Nowell W R."/>
        </authorList>
    </citation>
    <scope>NUCLEOTIDE SEQUENCE</scope>
</reference>
<accession>A0A816GMJ6</accession>
<dbReference type="EMBL" id="CAJNOR010013947">
    <property type="protein sequence ID" value="CAF1675976.1"/>
    <property type="molecule type" value="Genomic_DNA"/>
</dbReference>
<proteinExistence type="predicted"/>
<dbReference type="SUPFAM" id="SSF81321">
    <property type="entry name" value="Family A G protein-coupled receptor-like"/>
    <property type="match status" value="1"/>
</dbReference>
<feature type="transmembrane region" description="Helical" evidence="8">
    <location>
        <begin position="20"/>
        <end position="43"/>
    </location>
</feature>
<feature type="transmembrane region" description="Helical" evidence="8">
    <location>
        <begin position="78"/>
        <end position="100"/>
    </location>
</feature>
<evidence type="ECO:0000256" key="1">
    <source>
        <dbReference type="ARBA" id="ARBA00004141"/>
    </source>
</evidence>
<name>A0A816GMJ6_ADIRI</name>
<dbReference type="InterPro" id="IPR017452">
    <property type="entry name" value="GPCR_Rhodpsn_7TM"/>
</dbReference>
<dbReference type="PANTHER" id="PTHR45695">
    <property type="entry name" value="LEUCOKININ RECEPTOR-RELATED"/>
    <property type="match status" value="1"/>
</dbReference>
<feature type="transmembrane region" description="Helical" evidence="8">
    <location>
        <begin position="55"/>
        <end position="72"/>
    </location>
</feature>
<dbReference type="GO" id="GO:0005886">
    <property type="term" value="C:plasma membrane"/>
    <property type="evidence" value="ECO:0007669"/>
    <property type="project" value="TreeGrafter"/>
</dbReference>
<keyword evidence="4" id="KW-0297">G-protein coupled receptor</keyword>
<keyword evidence="2 8" id="KW-0812">Transmembrane</keyword>
<dbReference type="Pfam" id="PF00001">
    <property type="entry name" value="7tm_1"/>
    <property type="match status" value="1"/>
</dbReference>
<dbReference type="GO" id="GO:0004930">
    <property type="term" value="F:G protein-coupled receptor activity"/>
    <property type="evidence" value="ECO:0007669"/>
    <property type="project" value="UniProtKB-KW"/>
</dbReference>
<evidence type="ECO:0000256" key="5">
    <source>
        <dbReference type="ARBA" id="ARBA00023136"/>
    </source>
</evidence>
<evidence type="ECO:0000313" key="10">
    <source>
        <dbReference type="EMBL" id="CAF1675976.1"/>
    </source>
</evidence>
<comment type="subcellular location">
    <subcellularLocation>
        <location evidence="1">Membrane</location>
        <topology evidence="1">Multi-pass membrane protein</topology>
    </subcellularLocation>
</comment>
<keyword evidence="7" id="KW-0807">Transducer</keyword>
<feature type="transmembrane region" description="Helical" evidence="8">
    <location>
        <begin position="138"/>
        <end position="158"/>
    </location>
</feature>
<evidence type="ECO:0000313" key="11">
    <source>
        <dbReference type="Proteomes" id="UP000663828"/>
    </source>
</evidence>
<evidence type="ECO:0000256" key="8">
    <source>
        <dbReference type="SAM" id="Phobius"/>
    </source>
</evidence>
<feature type="transmembrane region" description="Helical" evidence="8">
    <location>
        <begin position="178"/>
        <end position="204"/>
    </location>
</feature>
<dbReference type="PROSITE" id="PS50262">
    <property type="entry name" value="G_PROTEIN_RECEP_F1_2"/>
    <property type="match status" value="1"/>
</dbReference>
<dbReference type="CDD" id="cd00637">
    <property type="entry name" value="7tm_classA_rhodopsin-like"/>
    <property type="match status" value="1"/>
</dbReference>
<evidence type="ECO:0000256" key="6">
    <source>
        <dbReference type="ARBA" id="ARBA00023170"/>
    </source>
</evidence>
<keyword evidence="6" id="KW-0675">Receptor</keyword>
<dbReference type="InterPro" id="IPR000276">
    <property type="entry name" value="GPCR_Rhodpsn"/>
</dbReference>
<evidence type="ECO:0000259" key="9">
    <source>
        <dbReference type="PROSITE" id="PS50262"/>
    </source>
</evidence>
<protein>
    <recommendedName>
        <fullName evidence="9">G-protein coupled receptors family 1 profile domain-containing protein</fullName>
    </recommendedName>
</protein>
<feature type="transmembrane region" description="Helical" evidence="8">
    <location>
        <begin position="265"/>
        <end position="285"/>
    </location>
</feature>
<evidence type="ECO:0000256" key="2">
    <source>
        <dbReference type="ARBA" id="ARBA00022692"/>
    </source>
</evidence>
<evidence type="ECO:0000256" key="7">
    <source>
        <dbReference type="ARBA" id="ARBA00023224"/>
    </source>
</evidence>
<feature type="transmembrane region" description="Helical" evidence="8">
    <location>
        <begin position="225"/>
        <end position="245"/>
    </location>
</feature>
<feature type="domain" description="G-protein coupled receptors family 1 profile" evidence="9">
    <location>
        <begin position="35"/>
        <end position="284"/>
    </location>
</feature>